<proteinExistence type="predicted"/>
<evidence type="ECO:0000313" key="3">
    <source>
        <dbReference type="WBParaSite" id="Smp_162860.1"/>
    </source>
</evidence>
<reference evidence="3" key="2">
    <citation type="submission" date="2018-12" db="UniProtKB">
        <authorList>
            <consortium name="WormBaseParasite"/>
        </authorList>
    </citation>
    <scope>IDENTIFICATION</scope>
    <source>
        <strain evidence="3">Puerto Rican</strain>
    </source>
</reference>
<feature type="domain" description="DUF4503" evidence="1">
    <location>
        <begin position="730"/>
        <end position="837"/>
    </location>
</feature>
<dbReference type="InterPro" id="IPR028032">
    <property type="entry name" value="DUF4503"/>
</dbReference>
<dbReference type="AlphaFoldDB" id="A0A3Q0KRG7"/>
<evidence type="ECO:0000259" key="1">
    <source>
        <dbReference type="Pfam" id="PF14951"/>
    </source>
</evidence>
<dbReference type="Pfam" id="PF14951">
    <property type="entry name" value="DUF4503"/>
    <property type="match status" value="1"/>
</dbReference>
<accession>A0A3Q0KRG7</accession>
<organism evidence="2 3">
    <name type="scientific">Schistosoma mansoni</name>
    <name type="common">Blood fluke</name>
    <dbReference type="NCBI Taxonomy" id="6183"/>
    <lineage>
        <taxon>Eukaryota</taxon>
        <taxon>Metazoa</taxon>
        <taxon>Spiralia</taxon>
        <taxon>Lophotrochozoa</taxon>
        <taxon>Platyhelminthes</taxon>
        <taxon>Trematoda</taxon>
        <taxon>Digenea</taxon>
        <taxon>Strigeidida</taxon>
        <taxon>Schistosomatoidea</taxon>
        <taxon>Schistosomatidae</taxon>
        <taxon>Schistosoma</taxon>
    </lineage>
</organism>
<sequence>MFTKKDWLPKRICVPRKSVSIDDSSSWVYSFGPTNSLRPRRSFRRVAPDSGIVINTKNQEDEGCINISPTSSPEGETLEFGHQLLSIENLDEPISSNEFQQLQNLISGNCSSSVSSQNENAVICEYSQPSSLTEVVNQNGCTNLDESDFDSLCYLTELQRDCSGLPYKNLTVKSLPRRISSNSILRKLHHLVKRNSSERSIWLHQRSTQNILDSTKHTSKTFQILRVFRNYSDNLPGLVAFGVREVVTHLENETETFDVNENVSNKFAILLLPISGVPFGAEELFSSTATNFVLGNDLKCGDFVMIFSPWSTYPSHEFNSLPVLHSFFWVERLKHEVLSDVENDFPDPQITPHKLELITCSCLNSCDPFVVLNCSKRFKGSAEPKSSVIQTFQDSSEKMLTEIFNRNCFLVLGCYRFWLLKKLRHILLVWHYNNGPGLILLPDQLTHSGNLNNPISYQDFHIGNVYTSESLLQLPDNQLQANVQKEIHDHLNEIKDSLESKYASNLNNFIHGSTIHHNPITEKTCIEYSNYSIKLWDARVSRFNLVESNYIHFNLSTPYKSNLGNYTRCSVSGYLVLEPAEGSLVKDIILDWYHHESRRLKCCSLKNLNIFTDEQKSTRIFYLWISDSVTSTTLIPCICLVDVISPMELIYEHLFAISSTSNFLSTTGFGVYIMIDQGLFFDSFILIDRFTLLKTENYSQHSLSMPSLKNSLSKQIYSSYILLQSLEDVNKLRVHQIVSFSGTLIRVDTSRSHVWPICPYCSCADFEIYSDNNDKIKYFSKQENLKCVRCLSILSNPLQRLELEVQVLINFDDDQSTVNKLKRHKSSVELTLNMASWRLCKLLNVTPSNLLKESGLNAQELVNRHLDNVIGIVVHIPNKVFPVDNVQNCNDYLRNIYVIELDQMKNGN</sequence>
<dbReference type="InParanoid" id="A0A3Q0KRG7"/>
<reference evidence="2" key="1">
    <citation type="journal article" date="2012" name="PLoS Negl. Trop. Dis.">
        <title>A systematically improved high quality genome and transcriptome of the human blood fluke Schistosoma mansoni.</title>
        <authorList>
            <person name="Protasio A.V."/>
            <person name="Tsai I.J."/>
            <person name="Babbage A."/>
            <person name="Nichol S."/>
            <person name="Hunt M."/>
            <person name="Aslett M.A."/>
            <person name="De Silva N."/>
            <person name="Velarde G.S."/>
            <person name="Anderson T.J."/>
            <person name="Clark R.C."/>
            <person name="Davidson C."/>
            <person name="Dillon G.P."/>
            <person name="Holroyd N.E."/>
            <person name="LoVerde P.T."/>
            <person name="Lloyd C."/>
            <person name="McQuillan J."/>
            <person name="Oliveira G."/>
            <person name="Otto T.D."/>
            <person name="Parker-Manuel S.J."/>
            <person name="Quail M.A."/>
            <person name="Wilson R.A."/>
            <person name="Zerlotini A."/>
            <person name="Dunne D.W."/>
            <person name="Berriman M."/>
        </authorList>
    </citation>
    <scope>NUCLEOTIDE SEQUENCE [LARGE SCALE GENOMIC DNA]</scope>
    <source>
        <strain evidence="2">Puerto Rican</strain>
    </source>
</reference>
<dbReference type="WBParaSite" id="Smp_162860.1">
    <property type="protein sequence ID" value="Smp_162860.1"/>
    <property type="gene ID" value="Smp_162860"/>
</dbReference>
<dbReference type="STRING" id="6183.A0A3Q0KRG7"/>
<evidence type="ECO:0000313" key="2">
    <source>
        <dbReference type="Proteomes" id="UP000008854"/>
    </source>
</evidence>
<keyword evidence="2" id="KW-1185">Reference proteome</keyword>
<dbReference type="Proteomes" id="UP000008854">
    <property type="component" value="Unassembled WGS sequence"/>
</dbReference>
<name>A0A3Q0KRG7_SCHMA</name>
<protein>
    <submittedName>
        <fullName evidence="3">DUF4503 domain-containing protein</fullName>
    </submittedName>
</protein>